<keyword evidence="3" id="KW-1185">Reference proteome</keyword>
<keyword evidence="1" id="KW-1133">Transmembrane helix</keyword>
<feature type="transmembrane region" description="Helical" evidence="1">
    <location>
        <begin position="21"/>
        <end position="42"/>
    </location>
</feature>
<proteinExistence type="predicted"/>
<keyword evidence="1" id="KW-0812">Transmembrane</keyword>
<comment type="caution">
    <text evidence="2">The sequence shown here is derived from an EMBL/GenBank/DDBJ whole genome shotgun (WGS) entry which is preliminary data.</text>
</comment>
<evidence type="ECO:0000313" key="3">
    <source>
        <dbReference type="Proteomes" id="UP001610563"/>
    </source>
</evidence>
<accession>A0ABR4GP55</accession>
<dbReference type="Proteomes" id="UP001610563">
    <property type="component" value="Unassembled WGS sequence"/>
</dbReference>
<reference evidence="2 3" key="1">
    <citation type="submission" date="2024-07" db="EMBL/GenBank/DDBJ databases">
        <title>Section-level genome sequencing and comparative genomics of Aspergillus sections Usti and Cavernicolus.</title>
        <authorList>
            <consortium name="Lawrence Berkeley National Laboratory"/>
            <person name="Nybo J.L."/>
            <person name="Vesth T.C."/>
            <person name="Theobald S."/>
            <person name="Frisvad J.C."/>
            <person name="Larsen T.O."/>
            <person name="Kjaerboelling I."/>
            <person name="Rothschild-Mancinelli K."/>
            <person name="Lyhne E.K."/>
            <person name="Kogle M.E."/>
            <person name="Barry K."/>
            <person name="Clum A."/>
            <person name="Na H."/>
            <person name="Ledsgaard L."/>
            <person name="Lin J."/>
            <person name="Lipzen A."/>
            <person name="Kuo A."/>
            <person name="Riley R."/>
            <person name="Mondo S."/>
            <person name="Labutti K."/>
            <person name="Haridas S."/>
            <person name="Pangalinan J."/>
            <person name="Salamov A.A."/>
            <person name="Simmons B.A."/>
            <person name="Magnuson J.K."/>
            <person name="Chen J."/>
            <person name="Drula E."/>
            <person name="Henrissat B."/>
            <person name="Wiebenga A."/>
            <person name="Lubbers R.J."/>
            <person name="Gomes A.C."/>
            <person name="Makela M.R."/>
            <person name="Stajich J."/>
            <person name="Grigoriev I.V."/>
            <person name="Mortensen U.H."/>
            <person name="De Vries R.P."/>
            <person name="Baker S.E."/>
            <person name="Andersen M.R."/>
        </authorList>
    </citation>
    <scope>NUCLEOTIDE SEQUENCE [LARGE SCALE GENOMIC DNA]</scope>
    <source>
        <strain evidence="2 3">CBS 209.92</strain>
    </source>
</reference>
<gene>
    <name evidence="2" type="ORF">BJX66DRAFT_291632</name>
</gene>
<dbReference type="EMBL" id="JBFTWV010000004">
    <property type="protein sequence ID" value="KAL2800280.1"/>
    <property type="molecule type" value="Genomic_DNA"/>
</dbReference>
<evidence type="ECO:0000256" key="1">
    <source>
        <dbReference type="SAM" id="Phobius"/>
    </source>
</evidence>
<organism evidence="2 3">
    <name type="scientific">Aspergillus keveii</name>
    <dbReference type="NCBI Taxonomy" id="714993"/>
    <lineage>
        <taxon>Eukaryota</taxon>
        <taxon>Fungi</taxon>
        <taxon>Dikarya</taxon>
        <taxon>Ascomycota</taxon>
        <taxon>Pezizomycotina</taxon>
        <taxon>Eurotiomycetes</taxon>
        <taxon>Eurotiomycetidae</taxon>
        <taxon>Eurotiales</taxon>
        <taxon>Aspergillaceae</taxon>
        <taxon>Aspergillus</taxon>
        <taxon>Aspergillus subgen. Nidulantes</taxon>
    </lineage>
</organism>
<keyword evidence="1" id="KW-0472">Membrane</keyword>
<protein>
    <submittedName>
        <fullName evidence="2">Uncharacterized protein</fullName>
    </submittedName>
</protein>
<name>A0ABR4GP55_9EURO</name>
<evidence type="ECO:0000313" key="2">
    <source>
        <dbReference type="EMBL" id="KAL2800280.1"/>
    </source>
</evidence>
<sequence length="59" mass="6750">MAPWTWLIRQLPLTTPPFKTLFCELACVSVLVSIPLFVPLILRSPYALLLFCPSYLSRL</sequence>